<keyword evidence="3" id="KW-1185">Reference proteome</keyword>
<sequence length="132" mass="13579">MRAIAMSAALMAAPAAAQEVEALTCIFEQECLTGEACAATTFEITVVERRGAAPDPDAEDAEAETETLLRTIAGDIDVVSAAETGEGRAWLGLDGLDSHALSVASDRSAVYTAQIPAAEMALTYLGDCEGLG</sequence>
<dbReference type="STRING" id="935700.jaqu_09890"/>
<protein>
    <submittedName>
        <fullName evidence="2">Uncharacterized protein</fullName>
    </submittedName>
</protein>
<evidence type="ECO:0000313" key="2">
    <source>
        <dbReference type="EMBL" id="KIT17258.1"/>
    </source>
</evidence>
<accession>A0A0D1DBD0</accession>
<dbReference type="PATRIC" id="fig|935700.4.peg.1032"/>
<gene>
    <name evidence="2" type="ORF">jaqu_09890</name>
</gene>
<dbReference type="EMBL" id="JYFE01000020">
    <property type="protein sequence ID" value="KIT17258.1"/>
    <property type="molecule type" value="Genomic_DNA"/>
</dbReference>
<proteinExistence type="predicted"/>
<feature type="signal peptide" evidence="1">
    <location>
        <begin position="1"/>
        <end position="17"/>
    </location>
</feature>
<evidence type="ECO:0000313" key="3">
    <source>
        <dbReference type="Proteomes" id="UP000032232"/>
    </source>
</evidence>
<reference evidence="2 3" key="1">
    <citation type="submission" date="2015-02" db="EMBL/GenBank/DDBJ databases">
        <title>Genome Sequence of Jannaschia aquimarina DSM28248, a member of the Roseobacter clade.</title>
        <authorList>
            <person name="Voget S."/>
            <person name="Daniel R."/>
        </authorList>
    </citation>
    <scope>NUCLEOTIDE SEQUENCE [LARGE SCALE GENOMIC DNA]</scope>
    <source>
        <strain evidence="2 3">GSW-M26</strain>
    </source>
</reference>
<organism evidence="2 3">
    <name type="scientific">Jannaschia aquimarina</name>
    <dbReference type="NCBI Taxonomy" id="935700"/>
    <lineage>
        <taxon>Bacteria</taxon>
        <taxon>Pseudomonadati</taxon>
        <taxon>Pseudomonadota</taxon>
        <taxon>Alphaproteobacteria</taxon>
        <taxon>Rhodobacterales</taxon>
        <taxon>Roseobacteraceae</taxon>
        <taxon>Jannaschia</taxon>
    </lineage>
</organism>
<dbReference type="AlphaFoldDB" id="A0A0D1DBD0"/>
<dbReference type="Proteomes" id="UP000032232">
    <property type="component" value="Unassembled WGS sequence"/>
</dbReference>
<feature type="chain" id="PRO_5002244707" evidence="1">
    <location>
        <begin position="18"/>
        <end position="132"/>
    </location>
</feature>
<comment type="caution">
    <text evidence="2">The sequence shown here is derived from an EMBL/GenBank/DDBJ whole genome shotgun (WGS) entry which is preliminary data.</text>
</comment>
<evidence type="ECO:0000256" key="1">
    <source>
        <dbReference type="SAM" id="SignalP"/>
    </source>
</evidence>
<keyword evidence="1" id="KW-0732">Signal</keyword>
<name>A0A0D1DBD0_9RHOB</name>